<keyword evidence="3" id="KW-1185">Reference proteome</keyword>
<proteinExistence type="inferred from homology"/>
<dbReference type="Proteomes" id="UP001341840">
    <property type="component" value="Unassembled WGS sequence"/>
</dbReference>
<protein>
    <submittedName>
        <fullName evidence="2">Uncharacterized protein</fullName>
    </submittedName>
</protein>
<comment type="similarity">
    <text evidence="1">Belongs to the ARG7 family.</text>
</comment>
<gene>
    <name evidence="2" type="ORF">PIB30_018189</name>
</gene>
<reference evidence="2 3" key="1">
    <citation type="journal article" date="2023" name="Plants (Basel)">
        <title>Bridging the Gap: Combining Genomics and Transcriptomics Approaches to Understand Stylosanthes scabra, an Orphan Legume from the Brazilian Caatinga.</title>
        <authorList>
            <person name="Ferreira-Neto J.R.C."/>
            <person name="da Silva M.D."/>
            <person name="Binneck E."/>
            <person name="de Melo N.F."/>
            <person name="da Silva R.H."/>
            <person name="de Melo A.L.T.M."/>
            <person name="Pandolfi V."/>
            <person name="Bustamante F.O."/>
            <person name="Brasileiro-Vidal A.C."/>
            <person name="Benko-Iseppon A.M."/>
        </authorList>
    </citation>
    <scope>NUCLEOTIDE SEQUENCE [LARGE SCALE GENOMIC DNA]</scope>
    <source>
        <tissue evidence="2">Leaves</tissue>
    </source>
</reference>
<dbReference type="InterPro" id="IPR003676">
    <property type="entry name" value="SAUR_fam"/>
</dbReference>
<evidence type="ECO:0000256" key="1">
    <source>
        <dbReference type="ARBA" id="ARBA00006974"/>
    </source>
</evidence>
<name>A0ABU6T856_9FABA</name>
<dbReference type="PANTHER" id="PTHR31374:SF264">
    <property type="entry name" value="AUXIN-RESPONSIVE PROTEIN SAUR36-LIKE"/>
    <property type="match status" value="1"/>
</dbReference>
<accession>A0ABU6T856</accession>
<organism evidence="2 3">
    <name type="scientific">Stylosanthes scabra</name>
    <dbReference type="NCBI Taxonomy" id="79078"/>
    <lineage>
        <taxon>Eukaryota</taxon>
        <taxon>Viridiplantae</taxon>
        <taxon>Streptophyta</taxon>
        <taxon>Embryophyta</taxon>
        <taxon>Tracheophyta</taxon>
        <taxon>Spermatophyta</taxon>
        <taxon>Magnoliopsida</taxon>
        <taxon>eudicotyledons</taxon>
        <taxon>Gunneridae</taxon>
        <taxon>Pentapetalae</taxon>
        <taxon>rosids</taxon>
        <taxon>fabids</taxon>
        <taxon>Fabales</taxon>
        <taxon>Fabaceae</taxon>
        <taxon>Papilionoideae</taxon>
        <taxon>50 kb inversion clade</taxon>
        <taxon>dalbergioids sensu lato</taxon>
        <taxon>Dalbergieae</taxon>
        <taxon>Pterocarpus clade</taxon>
        <taxon>Stylosanthes</taxon>
    </lineage>
</organism>
<dbReference type="Pfam" id="PF02519">
    <property type="entry name" value="Auxin_inducible"/>
    <property type="match status" value="1"/>
</dbReference>
<dbReference type="EMBL" id="JASCZI010090675">
    <property type="protein sequence ID" value="MED6144715.1"/>
    <property type="molecule type" value="Genomic_DNA"/>
</dbReference>
<sequence length="148" mass="16562">MAKLSVRSSIKKSSSTNNGLVKLRFALEKLIHKSLLMGSNKKSSSSCVPEDVKEGHFAVIAEGCGGDDEEGPKRFVMPLSCLRNPAFLRLLEQAEEEYGFDHEGALTIPCTPSQLQRILLLEQQQQTINKNHHHLFNFSTNHLQFIIS</sequence>
<evidence type="ECO:0000313" key="2">
    <source>
        <dbReference type="EMBL" id="MED6144715.1"/>
    </source>
</evidence>
<dbReference type="PANTHER" id="PTHR31374">
    <property type="entry name" value="AUXIN-INDUCED PROTEIN-LIKE-RELATED"/>
    <property type="match status" value="1"/>
</dbReference>
<evidence type="ECO:0000313" key="3">
    <source>
        <dbReference type="Proteomes" id="UP001341840"/>
    </source>
</evidence>
<comment type="caution">
    <text evidence="2">The sequence shown here is derived from an EMBL/GenBank/DDBJ whole genome shotgun (WGS) entry which is preliminary data.</text>
</comment>